<feature type="compositionally biased region" description="Polar residues" evidence="2">
    <location>
        <begin position="92"/>
        <end position="101"/>
    </location>
</feature>
<sequence>MHSPVMSRNAPAHLELQHPPQASRGSHYSPRGDVRAHQHSRKQSTQSFAEENFDNVDITDHIRPPPFAITHSATAYDPHSDAPSPLEDFPHSASSGHQRTLTGTLFDNSQSLLNRASSTLQQHTSRASFHSPTKSLASFIPSRGTPESNASQPKIRAIQNWFNGASAPVKLGVAQQTEESDSESESGEEYSSEEESDEEEEERGNMMSNIFNRGQSLTRSATQSPTRNESPRRFEETPTPTKSKQPTAGSKFAWLLSTQKNAVIPPPLSSPTYHDPEDELLNLNIAQSLFPHGPADPLAPSSFNDLLANAEALLSRYQRSYRQLSTKFVDARSEQSAQEDELDEADTRARHLKMQLETMAARANEQDEQMRKLVEELAVERRARQDEEAARKRSLALVRTQPVCEHVECQDTPRRRNRISGSEVSVDSGFESECETDAASVFSRNCLSPTGTDMSSIHETEVDSTPKNRKPQPLQRRSTYDKVRDGTVNLEKGGWGCANCEGGAQAGVWGRLAKEREENRTLRHRVEHLEEAVESALNVVDGPWGM</sequence>
<feature type="compositionally biased region" description="Polar residues" evidence="2">
    <location>
        <begin position="206"/>
        <end position="228"/>
    </location>
</feature>
<protein>
    <submittedName>
        <fullName evidence="3">Uncharacterized protein</fullName>
    </submittedName>
</protein>
<name>A0A6A6ZFY7_9PLEO</name>
<feature type="region of interest" description="Disordered" evidence="2">
    <location>
        <begin position="446"/>
        <end position="483"/>
    </location>
</feature>
<evidence type="ECO:0000313" key="4">
    <source>
        <dbReference type="Proteomes" id="UP000799424"/>
    </source>
</evidence>
<dbReference type="OrthoDB" id="5377009at2759"/>
<feature type="region of interest" description="Disordered" evidence="2">
    <location>
        <begin position="1"/>
        <end position="101"/>
    </location>
</feature>
<dbReference type="AlphaFoldDB" id="A0A6A6ZFY7"/>
<evidence type="ECO:0000256" key="1">
    <source>
        <dbReference type="SAM" id="Coils"/>
    </source>
</evidence>
<accession>A0A6A6ZFY7</accession>
<evidence type="ECO:0000256" key="2">
    <source>
        <dbReference type="SAM" id="MobiDB-lite"/>
    </source>
</evidence>
<reference evidence="3" key="1">
    <citation type="journal article" date="2020" name="Stud. Mycol.">
        <title>101 Dothideomycetes genomes: a test case for predicting lifestyles and emergence of pathogens.</title>
        <authorList>
            <person name="Haridas S."/>
            <person name="Albert R."/>
            <person name="Binder M."/>
            <person name="Bloem J."/>
            <person name="Labutti K."/>
            <person name="Salamov A."/>
            <person name="Andreopoulos B."/>
            <person name="Baker S."/>
            <person name="Barry K."/>
            <person name="Bills G."/>
            <person name="Bluhm B."/>
            <person name="Cannon C."/>
            <person name="Castanera R."/>
            <person name="Culley D."/>
            <person name="Daum C."/>
            <person name="Ezra D."/>
            <person name="Gonzalez J."/>
            <person name="Henrissat B."/>
            <person name="Kuo A."/>
            <person name="Liang C."/>
            <person name="Lipzen A."/>
            <person name="Lutzoni F."/>
            <person name="Magnuson J."/>
            <person name="Mondo S."/>
            <person name="Nolan M."/>
            <person name="Ohm R."/>
            <person name="Pangilinan J."/>
            <person name="Park H.-J."/>
            <person name="Ramirez L."/>
            <person name="Alfaro M."/>
            <person name="Sun H."/>
            <person name="Tritt A."/>
            <person name="Yoshinaga Y."/>
            <person name="Zwiers L.-H."/>
            <person name="Turgeon B."/>
            <person name="Goodwin S."/>
            <person name="Spatafora J."/>
            <person name="Crous P."/>
            <person name="Grigoriev I."/>
        </authorList>
    </citation>
    <scope>NUCLEOTIDE SEQUENCE</scope>
    <source>
        <strain evidence="3">CBS 113818</strain>
    </source>
</reference>
<feature type="compositionally biased region" description="Acidic residues" evidence="2">
    <location>
        <begin position="178"/>
        <end position="202"/>
    </location>
</feature>
<feature type="compositionally biased region" description="Polar residues" evidence="2">
    <location>
        <begin position="117"/>
        <end position="136"/>
    </location>
</feature>
<feature type="region of interest" description="Disordered" evidence="2">
    <location>
        <begin position="117"/>
        <end position="152"/>
    </location>
</feature>
<keyword evidence="4" id="KW-1185">Reference proteome</keyword>
<feature type="compositionally biased region" description="Polar residues" evidence="2">
    <location>
        <begin position="238"/>
        <end position="248"/>
    </location>
</feature>
<feature type="compositionally biased region" description="Basic and acidic residues" evidence="2">
    <location>
        <begin position="456"/>
        <end position="466"/>
    </location>
</feature>
<keyword evidence="1" id="KW-0175">Coiled coil</keyword>
<dbReference type="Proteomes" id="UP000799424">
    <property type="component" value="Unassembled WGS sequence"/>
</dbReference>
<feature type="coiled-coil region" evidence="1">
    <location>
        <begin position="307"/>
        <end position="390"/>
    </location>
</feature>
<proteinExistence type="predicted"/>
<evidence type="ECO:0000313" key="3">
    <source>
        <dbReference type="EMBL" id="KAF2819185.1"/>
    </source>
</evidence>
<feature type="region of interest" description="Disordered" evidence="2">
    <location>
        <begin position="173"/>
        <end position="248"/>
    </location>
</feature>
<dbReference type="EMBL" id="MU006246">
    <property type="protein sequence ID" value="KAF2819185.1"/>
    <property type="molecule type" value="Genomic_DNA"/>
</dbReference>
<gene>
    <name evidence="3" type="ORF">CC86DRAFT_375340</name>
</gene>
<feature type="coiled-coil region" evidence="1">
    <location>
        <begin position="512"/>
        <end position="539"/>
    </location>
</feature>
<organism evidence="3 4">
    <name type="scientific">Ophiobolus disseminans</name>
    <dbReference type="NCBI Taxonomy" id="1469910"/>
    <lineage>
        <taxon>Eukaryota</taxon>
        <taxon>Fungi</taxon>
        <taxon>Dikarya</taxon>
        <taxon>Ascomycota</taxon>
        <taxon>Pezizomycotina</taxon>
        <taxon>Dothideomycetes</taxon>
        <taxon>Pleosporomycetidae</taxon>
        <taxon>Pleosporales</taxon>
        <taxon>Pleosporineae</taxon>
        <taxon>Phaeosphaeriaceae</taxon>
        <taxon>Ophiobolus</taxon>
    </lineage>
</organism>
<feature type="compositionally biased region" description="Polar residues" evidence="2">
    <location>
        <begin position="446"/>
        <end position="455"/>
    </location>
</feature>